<comment type="caution">
    <text evidence="1">The sequence shown here is derived from an EMBL/GenBank/DDBJ whole genome shotgun (WGS) entry which is preliminary data.</text>
</comment>
<evidence type="ECO:0000313" key="1">
    <source>
        <dbReference type="EMBL" id="RVV99155.1"/>
    </source>
</evidence>
<dbReference type="InterPro" id="IPR010869">
    <property type="entry name" value="DUF1501"/>
</dbReference>
<protein>
    <submittedName>
        <fullName evidence="1">DUF1501 domain-containing protein</fullName>
    </submittedName>
</protein>
<name>A0A438AKK9_9RHOB</name>
<dbReference type="RefSeq" id="WP_127904596.1">
    <property type="nucleotide sequence ID" value="NZ_RQXX01000001.1"/>
</dbReference>
<dbReference type="AlphaFoldDB" id="A0A438AKK9"/>
<dbReference type="OrthoDB" id="9779968at2"/>
<accession>A0A438AKK9</accession>
<reference evidence="1 2" key="1">
    <citation type="submission" date="2018-11" db="EMBL/GenBank/DDBJ databases">
        <title>Mesobaculum littorinae gen. nov., sp. nov., isolated from Littorina scabra that represents a novel genus of the order Rhodobacteraceae.</title>
        <authorList>
            <person name="Li F."/>
        </authorList>
    </citation>
    <scope>NUCLEOTIDE SEQUENCE [LARGE SCALE GENOMIC DNA]</scope>
    <source>
        <strain evidence="1 2">M0103</strain>
    </source>
</reference>
<evidence type="ECO:0000313" key="2">
    <source>
        <dbReference type="Proteomes" id="UP000285908"/>
    </source>
</evidence>
<dbReference type="PROSITE" id="PS51318">
    <property type="entry name" value="TAT"/>
    <property type="match status" value="1"/>
</dbReference>
<dbReference type="EMBL" id="RQXX01000001">
    <property type="protein sequence ID" value="RVV99155.1"/>
    <property type="molecule type" value="Genomic_DNA"/>
</dbReference>
<keyword evidence="2" id="KW-1185">Reference proteome</keyword>
<gene>
    <name evidence="1" type="ORF">EKE94_00200</name>
</gene>
<sequence length="407" mass="43006">MTDTGRPAQGRFTRRGLLKGAALMGCSVAAHPLTTAITFASAPGDARLVVIILRGGMDGLDVVRPVGDPGFAALRPAASPGLDLGGFYQLHPALSPLYPLWQAGQLGVVHATSTPYRDKRSHFDGQDLLEAGTGFDVDAPHVRDGWLNRMLQTTPGLRGETAYAVGSEELKILSGAAPFKSWSPDARLNLTAQAQLLLGEVYKDDPLFRGAADQAIQLAELGRFGGTAPREVALAEAMRKGGGRAGEALAAFAAARLYDEARIAAFSLPGWDTHRGQEGAITRSLGRLAETILVLKRGLGPVWDKTAVLAMTEFGRTARLNGTEGTDHGTGGAMLTAGGALRGGRVLGRWPGLGEADLYDRRDLMPTSDVRSYAAWVMRGLFGVERSAIETSIFPGLDLGEDPGLVL</sequence>
<dbReference type="Proteomes" id="UP000285908">
    <property type="component" value="Unassembled WGS sequence"/>
</dbReference>
<proteinExistence type="predicted"/>
<dbReference type="PANTHER" id="PTHR43737:SF1">
    <property type="entry name" value="DUF1501 DOMAIN-CONTAINING PROTEIN"/>
    <property type="match status" value="1"/>
</dbReference>
<dbReference type="PANTHER" id="PTHR43737">
    <property type="entry name" value="BLL7424 PROTEIN"/>
    <property type="match status" value="1"/>
</dbReference>
<organism evidence="1 2">
    <name type="scientific">Mesobaculum littorinae</name>
    <dbReference type="NCBI Taxonomy" id="2486419"/>
    <lineage>
        <taxon>Bacteria</taxon>
        <taxon>Pseudomonadati</taxon>
        <taxon>Pseudomonadota</taxon>
        <taxon>Alphaproteobacteria</taxon>
        <taxon>Rhodobacterales</taxon>
        <taxon>Roseobacteraceae</taxon>
        <taxon>Mesobaculum</taxon>
    </lineage>
</organism>
<dbReference type="Pfam" id="PF07394">
    <property type="entry name" value="DUF1501"/>
    <property type="match status" value="1"/>
</dbReference>
<dbReference type="InterPro" id="IPR006311">
    <property type="entry name" value="TAT_signal"/>
</dbReference>